<reference evidence="21" key="1">
    <citation type="journal article" date="2022" name="New Phytol.">
        <title>Evolutionary transition to the ectomycorrhizal habit in the genomes of a hyperdiverse lineage of mushroom-forming fungi.</title>
        <authorList>
            <person name="Looney B."/>
            <person name="Miyauchi S."/>
            <person name="Morin E."/>
            <person name="Drula E."/>
            <person name="Courty P.E."/>
            <person name="Kohler A."/>
            <person name="Kuo A."/>
            <person name="LaButti K."/>
            <person name="Pangilinan J."/>
            <person name="Lipzen A."/>
            <person name="Riley R."/>
            <person name="Andreopoulos W."/>
            <person name="He G."/>
            <person name="Johnson J."/>
            <person name="Nolan M."/>
            <person name="Tritt A."/>
            <person name="Barry K.W."/>
            <person name="Grigoriev I.V."/>
            <person name="Nagy L.G."/>
            <person name="Hibbett D."/>
            <person name="Henrissat B."/>
            <person name="Matheny P.B."/>
            <person name="Labbe J."/>
            <person name="Martin F.M."/>
        </authorList>
    </citation>
    <scope>NUCLEOTIDE SEQUENCE</scope>
    <source>
        <strain evidence="21">BPL690</strain>
    </source>
</reference>
<feature type="region of interest" description="Disordered" evidence="18">
    <location>
        <begin position="367"/>
        <end position="436"/>
    </location>
</feature>
<feature type="domain" description="mRNA capping enzyme C-terminal" evidence="20">
    <location>
        <begin position="238"/>
        <end position="356"/>
    </location>
</feature>
<dbReference type="EC" id="2.7.7.50" evidence="3 16"/>
<keyword evidence="10 16" id="KW-0342">GTP-binding</keyword>
<dbReference type="GO" id="GO:0006370">
    <property type="term" value="P:7-methylguanosine mRNA capping"/>
    <property type="evidence" value="ECO:0007669"/>
    <property type="project" value="UniProtKB-KW"/>
</dbReference>
<dbReference type="InterPro" id="IPR017075">
    <property type="entry name" value="mRNA_cap_enzyme_alpha"/>
</dbReference>
<feature type="domain" description="mRNA capping enzyme adenylation" evidence="19">
    <location>
        <begin position="41"/>
        <end position="234"/>
    </location>
</feature>
<evidence type="ECO:0000256" key="13">
    <source>
        <dbReference type="ARBA" id="ARBA00030702"/>
    </source>
</evidence>
<evidence type="ECO:0000256" key="2">
    <source>
        <dbReference type="ARBA" id="ARBA00010237"/>
    </source>
</evidence>
<keyword evidence="6 16" id="KW-0808">Transferase</keyword>
<dbReference type="InterPro" id="IPR001339">
    <property type="entry name" value="mRNA_cap_enzyme_adenylation"/>
</dbReference>
<keyword evidence="5 16" id="KW-0507">mRNA processing</keyword>
<evidence type="ECO:0000259" key="19">
    <source>
        <dbReference type="Pfam" id="PF01331"/>
    </source>
</evidence>
<feature type="active site" description="N6-GMP-lysine intermediate" evidence="17">
    <location>
        <position position="63"/>
    </location>
</feature>
<evidence type="ECO:0000256" key="3">
    <source>
        <dbReference type="ARBA" id="ARBA00012475"/>
    </source>
</evidence>
<evidence type="ECO:0000256" key="18">
    <source>
        <dbReference type="SAM" id="MobiDB-lite"/>
    </source>
</evidence>
<dbReference type="InterPro" id="IPR013846">
    <property type="entry name" value="mRNA_cap_enzyme_C"/>
</dbReference>
<comment type="catalytic activity">
    <reaction evidence="14">
        <text>a 5'-end diphospho-ribonucleoside in mRNA + GTP + H(+) = a 5'-end (5'-triphosphoguanosine)-ribonucleoside in mRNA + diphosphate</text>
        <dbReference type="Rhea" id="RHEA:67012"/>
        <dbReference type="Rhea" id="RHEA-COMP:17165"/>
        <dbReference type="Rhea" id="RHEA-COMP:17166"/>
        <dbReference type="ChEBI" id="CHEBI:15378"/>
        <dbReference type="ChEBI" id="CHEBI:33019"/>
        <dbReference type="ChEBI" id="CHEBI:37565"/>
        <dbReference type="ChEBI" id="CHEBI:167616"/>
        <dbReference type="ChEBI" id="CHEBI:167617"/>
        <dbReference type="EC" id="2.7.7.50"/>
    </reaction>
    <physiologicalReaction direction="left-to-right" evidence="14">
        <dbReference type="Rhea" id="RHEA:67013"/>
    </physiologicalReaction>
</comment>
<name>A0AAD4QP85_9AGAM</name>
<evidence type="ECO:0000313" key="22">
    <source>
        <dbReference type="Proteomes" id="UP001203297"/>
    </source>
</evidence>
<evidence type="ECO:0000256" key="5">
    <source>
        <dbReference type="ARBA" id="ARBA00022664"/>
    </source>
</evidence>
<accession>A0AAD4QP85</accession>
<dbReference type="CDD" id="cd07895">
    <property type="entry name" value="Adenylation_mRNA_capping"/>
    <property type="match status" value="1"/>
</dbReference>
<comment type="caution">
    <text evidence="21">The sequence shown here is derived from an EMBL/GenBank/DDBJ whole genome shotgun (WGS) entry which is preliminary data.</text>
</comment>
<comment type="function">
    <text evidence="16">Second step of mRNA capping. Transfer of the GMP moiety of GTP to the 5'-end of RNA via an enzyme-GMP covalent reaction intermediate.</text>
</comment>
<dbReference type="GO" id="GO:0005524">
    <property type="term" value="F:ATP binding"/>
    <property type="evidence" value="ECO:0007669"/>
    <property type="project" value="InterPro"/>
</dbReference>
<evidence type="ECO:0000256" key="1">
    <source>
        <dbReference type="ARBA" id="ARBA00004123"/>
    </source>
</evidence>
<evidence type="ECO:0000256" key="17">
    <source>
        <dbReference type="PIRSR" id="PIRSR036959-1"/>
    </source>
</evidence>
<gene>
    <name evidence="21" type="ORF">B0F90DRAFT_1623122</name>
</gene>
<proteinExistence type="inferred from homology"/>
<evidence type="ECO:0000256" key="12">
    <source>
        <dbReference type="ARBA" id="ARBA00029909"/>
    </source>
</evidence>
<evidence type="ECO:0000256" key="4">
    <source>
        <dbReference type="ARBA" id="ARBA00019171"/>
    </source>
</evidence>
<dbReference type="PANTHER" id="PTHR10367:SF17">
    <property type="entry name" value="MRNA-CAPPING ENZYME"/>
    <property type="match status" value="1"/>
</dbReference>
<evidence type="ECO:0000256" key="6">
    <source>
        <dbReference type="ARBA" id="ARBA00022679"/>
    </source>
</evidence>
<evidence type="ECO:0000256" key="15">
    <source>
        <dbReference type="ARBA" id="ARBA00047082"/>
    </source>
</evidence>
<evidence type="ECO:0000259" key="20">
    <source>
        <dbReference type="Pfam" id="PF03919"/>
    </source>
</evidence>
<keyword evidence="9 16" id="KW-0506">mRNA capping</keyword>
<dbReference type="PIRSF" id="PIRSF036959">
    <property type="entry name" value="mRNA_cap_alpha"/>
    <property type="match status" value="1"/>
</dbReference>
<keyword evidence="8 16" id="KW-0547">Nucleotide-binding</keyword>
<dbReference type="EMBL" id="WTXG01000003">
    <property type="protein sequence ID" value="KAI0306613.1"/>
    <property type="molecule type" value="Genomic_DNA"/>
</dbReference>
<evidence type="ECO:0000256" key="9">
    <source>
        <dbReference type="ARBA" id="ARBA00023042"/>
    </source>
</evidence>
<keyword evidence="22" id="KW-1185">Reference proteome</keyword>
<evidence type="ECO:0000256" key="11">
    <source>
        <dbReference type="ARBA" id="ARBA00023242"/>
    </source>
</evidence>
<dbReference type="GO" id="GO:0004484">
    <property type="term" value="F:mRNA guanylyltransferase activity"/>
    <property type="evidence" value="ECO:0007669"/>
    <property type="project" value="UniProtKB-EC"/>
</dbReference>
<evidence type="ECO:0000313" key="21">
    <source>
        <dbReference type="EMBL" id="KAI0306613.1"/>
    </source>
</evidence>
<evidence type="ECO:0000256" key="7">
    <source>
        <dbReference type="ARBA" id="ARBA00022695"/>
    </source>
</evidence>
<dbReference type="Gene3D" id="3.30.470.30">
    <property type="entry name" value="DNA ligase/mRNA capping enzyme"/>
    <property type="match status" value="1"/>
</dbReference>
<comment type="similarity">
    <text evidence="2 16">Belongs to the eukaryotic GTase family.</text>
</comment>
<dbReference type="AlphaFoldDB" id="A0AAD4QP85"/>
<dbReference type="GO" id="GO:0005525">
    <property type="term" value="F:GTP binding"/>
    <property type="evidence" value="ECO:0007669"/>
    <property type="project" value="UniProtKB-KW"/>
</dbReference>
<comment type="subunit">
    <text evidence="15">Heterodimer. The mRNA-capping enzyme is composed of two separate chains alpha and beta, respectively a mRNA guanylyltransferase and an mRNA 5'-triphosphate monophosphatase.</text>
</comment>
<evidence type="ECO:0000256" key="16">
    <source>
        <dbReference type="PIRNR" id="PIRNR036959"/>
    </source>
</evidence>
<keyword evidence="7 16" id="KW-0548">Nucleotidyltransferase</keyword>
<sequence length="436" mass="50255">MSRIPDLPGNLISKHSEQDIWLRTHVASLCGLNHDRFPGSQPVSFSTRDLERLEHENYWVCEKSDGVRVLLVILTNLETSEQIVCIVDRHNAYREISGLFFPHYEHPERPLRSTVIDAELVIDVDPRTKRETLRLLCFDCLVADNQNVMSKTLDKRYWKLKEVFFKPYTRMLRDHPRMAENRPFERVKEVNFSYSIDKVFLDIPNLQHGNDGLIYTSVSTPYVSGTDRNILKWKPPSENSIDLKLILRFPPLSGSPAQPDLHKKPVFALHIWCGGEGARVNYEPWDTMHMDDDEWESLKASGEQVDERIVEVRWDAVGEHWRMMRFRDDKPQGNHRSVVENIVQSIADGVEKDTLLARSTAIKNAWKTRHGQPMQQQPPAHRSNAPPPPPFSPAYNDQSRHLHEEDPPPLQLRYGPLSSSPWSKVSGPTVLAGMSR</sequence>
<dbReference type="SUPFAM" id="SSF56091">
    <property type="entry name" value="DNA ligase/mRNA capping enzyme, catalytic domain"/>
    <property type="match status" value="1"/>
</dbReference>
<dbReference type="Pfam" id="PF03919">
    <property type="entry name" value="mRNA_cap_C"/>
    <property type="match status" value="1"/>
</dbReference>
<dbReference type="PANTHER" id="PTHR10367">
    <property type="entry name" value="MRNA-CAPPING ENZYME"/>
    <property type="match status" value="1"/>
</dbReference>
<dbReference type="InterPro" id="IPR051029">
    <property type="entry name" value="mRNA_Capping_Enz/RNA_Phosphat"/>
</dbReference>
<dbReference type="SUPFAM" id="SSF50249">
    <property type="entry name" value="Nucleic acid-binding proteins"/>
    <property type="match status" value="1"/>
</dbReference>
<dbReference type="Gene3D" id="2.40.50.140">
    <property type="entry name" value="Nucleic acid-binding proteins"/>
    <property type="match status" value="1"/>
</dbReference>
<keyword evidence="11 16" id="KW-0539">Nucleus</keyword>
<dbReference type="Pfam" id="PF01331">
    <property type="entry name" value="mRNA_cap_enzyme"/>
    <property type="match status" value="1"/>
</dbReference>
<dbReference type="InterPro" id="IPR012340">
    <property type="entry name" value="NA-bd_OB-fold"/>
</dbReference>
<dbReference type="Proteomes" id="UP001203297">
    <property type="component" value="Unassembled WGS sequence"/>
</dbReference>
<dbReference type="GO" id="GO:0031533">
    <property type="term" value="C:mRNA capping enzyme complex"/>
    <property type="evidence" value="ECO:0007669"/>
    <property type="project" value="InterPro"/>
</dbReference>
<comment type="subcellular location">
    <subcellularLocation>
        <location evidence="1 16">Nucleus</location>
    </subcellularLocation>
</comment>
<evidence type="ECO:0000256" key="14">
    <source>
        <dbReference type="ARBA" id="ARBA00044624"/>
    </source>
</evidence>
<protein>
    <recommendedName>
        <fullName evidence="4 16">mRNA-capping enzyme subunit alpha</fullName>
        <ecNumber evidence="3 16">2.7.7.50</ecNumber>
    </recommendedName>
    <alternativeName>
        <fullName evidence="12 16">GTP--RNA guanylyltransferase</fullName>
    </alternativeName>
    <alternativeName>
        <fullName evidence="13 16">mRNA guanylyltransferase</fullName>
    </alternativeName>
</protein>
<evidence type="ECO:0000256" key="8">
    <source>
        <dbReference type="ARBA" id="ARBA00022741"/>
    </source>
</evidence>
<organism evidence="21 22">
    <name type="scientific">Multifurca ochricompacta</name>
    <dbReference type="NCBI Taxonomy" id="376703"/>
    <lineage>
        <taxon>Eukaryota</taxon>
        <taxon>Fungi</taxon>
        <taxon>Dikarya</taxon>
        <taxon>Basidiomycota</taxon>
        <taxon>Agaricomycotina</taxon>
        <taxon>Agaricomycetes</taxon>
        <taxon>Russulales</taxon>
        <taxon>Russulaceae</taxon>
        <taxon>Multifurca</taxon>
    </lineage>
</organism>
<evidence type="ECO:0000256" key="10">
    <source>
        <dbReference type="ARBA" id="ARBA00023134"/>
    </source>
</evidence>